<dbReference type="RefSeq" id="WP_323251855.1">
    <property type="nucleotide sequence ID" value="NZ_JAYFUL010000039.1"/>
</dbReference>
<reference evidence="2 3" key="1">
    <citation type="submission" date="2023-12" db="EMBL/GenBank/DDBJ databases">
        <title>Novel species of the genus Arcicella isolated from rivers.</title>
        <authorList>
            <person name="Lu H."/>
        </authorList>
    </citation>
    <scope>NUCLEOTIDE SEQUENCE [LARGE SCALE GENOMIC DNA]</scope>
    <source>
        <strain evidence="2 3">LMG 21963</strain>
    </source>
</reference>
<evidence type="ECO:0000313" key="2">
    <source>
        <dbReference type="EMBL" id="MEA5259862.1"/>
    </source>
</evidence>
<evidence type="ECO:0000259" key="1">
    <source>
        <dbReference type="PROSITE" id="PS01124"/>
    </source>
</evidence>
<dbReference type="Pfam" id="PF20240">
    <property type="entry name" value="DUF6597"/>
    <property type="match status" value="1"/>
</dbReference>
<feature type="domain" description="HTH araC/xylS-type" evidence="1">
    <location>
        <begin position="131"/>
        <end position="238"/>
    </location>
</feature>
<gene>
    <name evidence="2" type="ORF">VB264_18840</name>
</gene>
<dbReference type="Proteomes" id="UP001304671">
    <property type="component" value="Unassembled WGS sequence"/>
</dbReference>
<evidence type="ECO:0000313" key="3">
    <source>
        <dbReference type="Proteomes" id="UP001304671"/>
    </source>
</evidence>
<organism evidence="2 3">
    <name type="scientific">Arcicella aquatica</name>
    <dbReference type="NCBI Taxonomy" id="217141"/>
    <lineage>
        <taxon>Bacteria</taxon>
        <taxon>Pseudomonadati</taxon>
        <taxon>Bacteroidota</taxon>
        <taxon>Cytophagia</taxon>
        <taxon>Cytophagales</taxon>
        <taxon>Flectobacillaceae</taxon>
        <taxon>Arcicella</taxon>
    </lineage>
</organism>
<sequence>MLKNDFEYQFIKPDVLLSDYVDYFWLVANHSENDKQIIVLPDGRVDILFSYSASEPFHVVLLGLESQATQTTFASQTVIFGVSLKLLAIEYLLHTSISSLLDDVQVLPTSFWEFKQEDLSNFELCCQKATHKISQLIKGNIDNRKRKLFGLIYSSKGSMNITTLSEEVAWSSRQINRYFNQTFGISLKSYCNILRFRASFTHLKEGKLFPEQNFTDQAHFIKEVKRFSGVVPKELSKNKNDRFIQFLALPPE</sequence>
<keyword evidence="3" id="KW-1185">Reference proteome</keyword>
<dbReference type="EMBL" id="JAYFUL010000039">
    <property type="protein sequence ID" value="MEA5259862.1"/>
    <property type="molecule type" value="Genomic_DNA"/>
</dbReference>
<dbReference type="Gene3D" id="1.10.10.60">
    <property type="entry name" value="Homeodomain-like"/>
    <property type="match status" value="1"/>
</dbReference>
<name>A0ABU5QRZ1_9BACT</name>
<protein>
    <submittedName>
        <fullName evidence="2">AraC family transcriptional regulator</fullName>
    </submittedName>
</protein>
<comment type="caution">
    <text evidence="2">The sequence shown here is derived from an EMBL/GenBank/DDBJ whole genome shotgun (WGS) entry which is preliminary data.</text>
</comment>
<accession>A0ABU5QRZ1</accession>
<dbReference type="InterPro" id="IPR018060">
    <property type="entry name" value="HTH_AraC"/>
</dbReference>
<dbReference type="PROSITE" id="PS01124">
    <property type="entry name" value="HTH_ARAC_FAMILY_2"/>
    <property type="match status" value="1"/>
</dbReference>
<proteinExistence type="predicted"/>
<dbReference type="InterPro" id="IPR046532">
    <property type="entry name" value="DUF6597"/>
</dbReference>